<dbReference type="InterPro" id="IPR051781">
    <property type="entry name" value="Metallo-dep_Hydrolase"/>
</dbReference>
<keyword evidence="3" id="KW-1185">Reference proteome</keyword>
<protein>
    <submittedName>
        <fullName evidence="2">Imidazolonepropionase-like amidohydrolase</fullName>
    </submittedName>
</protein>
<dbReference type="AlphaFoldDB" id="A0A2T0MEZ6"/>
<organism evidence="2 3">
    <name type="scientific">Flagellimonas meridianipacifica</name>
    <dbReference type="NCBI Taxonomy" id="1080225"/>
    <lineage>
        <taxon>Bacteria</taxon>
        <taxon>Pseudomonadati</taxon>
        <taxon>Bacteroidota</taxon>
        <taxon>Flavobacteriia</taxon>
        <taxon>Flavobacteriales</taxon>
        <taxon>Flavobacteriaceae</taxon>
        <taxon>Flagellimonas</taxon>
    </lineage>
</organism>
<dbReference type="SUPFAM" id="SSF51338">
    <property type="entry name" value="Composite domain of metallo-dependent hydrolases"/>
    <property type="match status" value="1"/>
</dbReference>
<dbReference type="Proteomes" id="UP000237640">
    <property type="component" value="Unassembled WGS sequence"/>
</dbReference>
<dbReference type="Gene3D" id="2.30.40.10">
    <property type="entry name" value="Urease, subunit C, domain 1"/>
    <property type="match status" value="1"/>
</dbReference>
<dbReference type="Pfam" id="PF01979">
    <property type="entry name" value="Amidohydro_1"/>
    <property type="match status" value="1"/>
</dbReference>
<proteinExistence type="predicted"/>
<name>A0A2T0MEZ6_9FLAO</name>
<feature type="domain" description="Amidohydrolase-related" evidence="1">
    <location>
        <begin position="353"/>
        <end position="397"/>
    </location>
</feature>
<accession>A0A2T0MEZ6</accession>
<comment type="caution">
    <text evidence="2">The sequence shown here is derived from an EMBL/GenBank/DDBJ whole genome shotgun (WGS) entry which is preliminary data.</text>
</comment>
<dbReference type="RefSeq" id="WP_106143155.1">
    <property type="nucleotide sequence ID" value="NZ_PVYX01000001.1"/>
</dbReference>
<dbReference type="GO" id="GO:0016810">
    <property type="term" value="F:hydrolase activity, acting on carbon-nitrogen (but not peptide) bonds"/>
    <property type="evidence" value="ECO:0007669"/>
    <property type="project" value="InterPro"/>
</dbReference>
<evidence type="ECO:0000313" key="2">
    <source>
        <dbReference type="EMBL" id="PRX56149.1"/>
    </source>
</evidence>
<dbReference type="Gene3D" id="3.20.20.140">
    <property type="entry name" value="Metal-dependent hydrolases"/>
    <property type="match status" value="1"/>
</dbReference>
<dbReference type="PANTHER" id="PTHR43135:SF3">
    <property type="entry name" value="ALPHA-D-RIBOSE 1-METHYLPHOSPHONATE 5-TRIPHOSPHATE DIPHOSPHATASE"/>
    <property type="match status" value="1"/>
</dbReference>
<dbReference type="SUPFAM" id="SSF51556">
    <property type="entry name" value="Metallo-dependent hydrolases"/>
    <property type="match status" value="1"/>
</dbReference>
<gene>
    <name evidence="2" type="ORF">CLV81_0141</name>
</gene>
<dbReference type="EMBL" id="PVYX01000001">
    <property type="protein sequence ID" value="PRX56149.1"/>
    <property type="molecule type" value="Genomic_DNA"/>
</dbReference>
<evidence type="ECO:0000313" key="3">
    <source>
        <dbReference type="Proteomes" id="UP000237640"/>
    </source>
</evidence>
<sequence>MMKKSISILLPFTILFFHCSNELVGQLMPKPAQTQTEPILLVGATVHTGTGEIIANGAVGFKKGKITYVGSLEGIGEQKADYKTKDVSGQHIYPGFILLNSLIGIEEIGGVPHSNDKLEEGDINPSLKTVFAFDTGSEHIPTLRFNGILHVESIRSGGLISGTSAVMEMDGWSWQEAILKEEAALHLHWPSSISTSYDKSTNTRNIKKNSSYDEKVMQLENLFSAAHSYKSIDGKRTNLKLEALQGLFEGKKVLAVHAEEPKEIIEGITFAKSHQVKNIVLVATYPVLSVKEFIKENKIPVVLPPTYDYPDHDGMDYDAYYSLPHLLSQEGITVALNHYGMLSTSRNLPFYAGMAVAFGMEKEEALKLITLNPAKILGVDDRIGSIAVGKDASIFVSRGDALDVQTNALSMAFIRGKEIVLDGAHQESYKRYSAKYGHGE</sequence>
<evidence type="ECO:0000259" key="1">
    <source>
        <dbReference type="Pfam" id="PF01979"/>
    </source>
</evidence>
<dbReference type="PANTHER" id="PTHR43135">
    <property type="entry name" value="ALPHA-D-RIBOSE 1-METHYLPHOSPHONATE 5-TRIPHOSPHATE DIPHOSPHATASE"/>
    <property type="match status" value="1"/>
</dbReference>
<reference evidence="2 3" key="1">
    <citation type="submission" date="2018-03" db="EMBL/GenBank/DDBJ databases">
        <title>Genomic Encyclopedia of Archaeal and Bacterial Type Strains, Phase II (KMG-II): from individual species to whole genera.</title>
        <authorList>
            <person name="Goeker M."/>
        </authorList>
    </citation>
    <scope>NUCLEOTIDE SEQUENCE [LARGE SCALE GENOMIC DNA]</scope>
    <source>
        <strain evidence="2 3">DSM 25027</strain>
    </source>
</reference>
<dbReference type="OrthoDB" id="783596at2"/>
<dbReference type="InterPro" id="IPR011059">
    <property type="entry name" value="Metal-dep_hydrolase_composite"/>
</dbReference>
<dbReference type="InterPro" id="IPR032466">
    <property type="entry name" value="Metal_Hydrolase"/>
</dbReference>
<dbReference type="InterPro" id="IPR006680">
    <property type="entry name" value="Amidohydro-rel"/>
</dbReference>
<keyword evidence="2" id="KW-0378">Hydrolase</keyword>